<protein>
    <submittedName>
        <fullName evidence="4">Contactin-6 isoform X3</fullName>
    </submittedName>
</protein>
<keyword evidence="5" id="KW-1185">Reference proteome</keyword>
<dbReference type="Pfam" id="PF13927">
    <property type="entry name" value="Ig_3"/>
    <property type="match status" value="1"/>
</dbReference>
<dbReference type="Pfam" id="PF07679">
    <property type="entry name" value="I-set"/>
    <property type="match status" value="1"/>
</dbReference>
<dbReference type="PANTHER" id="PTHR44170">
    <property type="entry name" value="PROTEIN SIDEKICK"/>
    <property type="match status" value="1"/>
</dbReference>
<evidence type="ECO:0000256" key="1">
    <source>
        <dbReference type="ARBA" id="ARBA00022737"/>
    </source>
</evidence>
<dbReference type="InterPro" id="IPR003599">
    <property type="entry name" value="Ig_sub"/>
</dbReference>
<dbReference type="Gene3D" id="2.60.40.10">
    <property type="entry name" value="Immunoglobulins"/>
    <property type="match status" value="3"/>
</dbReference>
<name>A0ABX0RZN9_PONBL</name>
<reference evidence="4" key="1">
    <citation type="submission" date="2018-05" db="EMBL/GenBank/DDBJ databases">
        <authorList>
            <person name="Pedro S.L.S."/>
            <person name="Freitas R.C."/>
            <person name="Barreto A.S."/>
            <person name="Lima A.O.S."/>
        </authorList>
    </citation>
    <scope>NUCLEOTIDE SEQUENCE</scope>
    <source>
        <strain evidence="4">BP203</strain>
        <tissue evidence="4">Muscle</tissue>
    </source>
</reference>
<feature type="domain" description="Ig-like" evidence="3">
    <location>
        <begin position="126"/>
        <end position="210"/>
    </location>
</feature>
<dbReference type="SMART" id="SM00408">
    <property type="entry name" value="IGc2"/>
    <property type="match status" value="2"/>
</dbReference>
<dbReference type="SMART" id="SM00409">
    <property type="entry name" value="IG"/>
    <property type="match status" value="2"/>
</dbReference>
<evidence type="ECO:0000259" key="3">
    <source>
        <dbReference type="PROSITE" id="PS50835"/>
    </source>
</evidence>
<dbReference type="Proteomes" id="UP001165941">
    <property type="component" value="Unassembled WGS sequence"/>
</dbReference>
<proteinExistence type="predicted"/>
<dbReference type="InterPro" id="IPR013098">
    <property type="entry name" value="Ig_I-set"/>
</dbReference>
<sequence length="268" mass="30117">MKRSGTKVSKAAIKTKRSIETGENIEDFETKTRSTVSVREGQGVVLLCGPPPHFGGLSYAWTFNDIPLYVQEDNRRFVSQGTGNLYIAKVEPSDVGNYTCYITNKEAQRSVQGPPTPLVQRTDAPPEWEQKIQNKYLSIYDSLFWECKASGKPNPWYTWLKNGERLNPEERIQIENGTLIITMLNVSDSGIYQCAAENKYQIIYANAELRVLASAPDFSKNPIKKNSVVQVGGDIVIECKPNAFPRAAISWKRGMEILRQSKSLKAFS</sequence>
<dbReference type="PANTHER" id="PTHR44170:SF38">
    <property type="entry name" value="CONTACTIN 6"/>
    <property type="match status" value="1"/>
</dbReference>
<dbReference type="InterPro" id="IPR007110">
    <property type="entry name" value="Ig-like_dom"/>
</dbReference>
<feature type="domain" description="Ig-like" evidence="3">
    <location>
        <begin position="216"/>
        <end position="268"/>
    </location>
</feature>
<keyword evidence="2" id="KW-1015">Disulfide bond</keyword>
<dbReference type="PROSITE" id="PS50835">
    <property type="entry name" value="IG_LIKE"/>
    <property type="match status" value="3"/>
</dbReference>
<organism evidence="4 5">
    <name type="scientific">Pontoporia blainvillei</name>
    <name type="common">Franciscana</name>
    <name type="synonym">Delphinus blainvillei</name>
    <dbReference type="NCBI Taxonomy" id="48723"/>
    <lineage>
        <taxon>Eukaryota</taxon>
        <taxon>Metazoa</taxon>
        <taxon>Chordata</taxon>
        <taxon>Craniata</taxon>
        <taxon>Vertebrata</taxon>
        <taxon>Euteleostomi</taxon>
        <taxon>Mammalia</taxon>
        <taxon>Eutheria</taxon>
        <taxon>Laurasiatheria</taxon>
        <taxon>Artiodactyla</taxon>
        <taxon>Whippomorpha</taxon>
        <taxon>Cetacea</taxon>
        <taxon>Odontoceti</taxon>
        <taxon>Pontoporiidae</taxon>
        <taxon>Pontoporia</taxon>
    </lineage>
</organism>
<evidence type="ECO:0000313" key="5">
    <source>
        <dbReference type="Proteomes" id="UP001165941"/>
    </source>
</evidence>
<keyword evidence="1" id="KW-0677">Repeat</keyword>
<dbReference type="EMBL" id="PGGH01033830">
    <property type="protein sequence ID" value="NIG58344.1"/>
    <property type="molecule type" value="Genomic_DNA"/>
</dbReference>
<evidence type="ECO:0000313" key="4">
    <source>
        <dbReference type="EMBL" id="NIG58344.1"/>
    </source>
</evidence>
<dbReference type="SUPFAM" id="SSF48726">
    <property type="entry name" value="Immunoglobulin"/>
    <property type="match status" value="2"/>
</dbReference>
<evidence type="ECO:0000256" key="2">
    <source>
        <dbReference type="ARBA" id="ARBA00023157"/>
    </source>
</evidence>
<dbReference type="InterPro" id="IPR036179">
    <property type="entry name" value="Ig-like_dom_sf"/>
</dbReference>
<accession>A0ABX0RZN9</accession>
<dbReference type="InterPro" id="IPR003598">
    <property type="entry name" value="Ig_sub2"/>
</dbReference>
<feature type="domain" description="Ig-like" evidence="3">
    <location>
        <begin position="26"/>
        <end position="112"/>
    </location>
</feature>
<gene>
    <name evidence="4" type="ORF">BU61_1074</name>
</gene>
<comment type="caution">
    <text evidence="4">The sequence shown here is derived from an EMBL/GenBank/DDBJ whole genome shotgun (WGS) entry which is preliminary data.</text>
</comment>
<dbReference type="InterPro" id="IPR013783">
    <property type="entry name" value="Ig-like_fold"/>
</dbReference>